<keyword evidence="2" id="KW-1185">Reference proteome</keyword>
<dbReference type="AlphaFoldDB" id="A0A9X9WUV4"/>
<dbReference type="SUPFAM" id="SSF53756">
    <property type="entry name" value="UDP-Glycosyltransferase/glycogen phosphorylase"/>
    <property type="match status" value="1"/>
</dbReference>
<dbReference type="Gene3D" id="3.40.50.2000">
    <property type="entry name" value="Glycogen Phosphorylase B"/>
    <property type="match status" value="1"/>
</dbReference>
<comment type="caution">
    <text evidence="1">The sequence shown here is derived from an EMBL/GenBank/DDBJ whole genome shotgun (WGS) entry which is preliminary data.</text>
</comment>
<protein>
    <submittedName>
        <fullName evidence="1">Glycosyltransferase family 1 protein</fullName>
    </submittedName>
</protein>
<reference evidence="1" key="2">
    <citation type="journal article" date="2021" name="Syst. Appl. Microbiol.">
        <title>Roseomonas hellenica sp. nov., isolated from roots of wild-growing Alkanna tinctoria.</title>
        <authorList>
            <person name="Rat A."/>
            <person name="Naranjo H.D."/>
            <person name="Lebbe L."/>
            <person name="Cnockaert M."/>
            <person name="Krigas N."/>
            <person name="Grigoriadou K."/>
            <person name="Maloupa E."/>
            <person name="Willems A."/>
        </authorList>
    </citation>
    <scope>NUCLEOTIDE SEQUENCE</scope>
    <source>
        <strain evidence="1">LMG 31231</strain>
    </source>
</reference>
<evidence type="ECO:0000313" key="2">
    <source>
        <dbReference type="Proteomes" id="UP001138751"/>
    </source>
</evidence>
<proteinExistence type="predicted"/>
<organism evidence="1 2">
    <name type="scientific">Neoroseomonas soli</name>
    <dbReference type="NCBI Taxonomy" id="1081025"/>
    <lineage>
        <taxon>Bacteria</taxon>
        <taxon>Pseudomonadati</taxon>
        <taxon>Pseudomonadota</taxon>
        <taxon>Alphaproteobacteria</taxon>
        <taxon>Acetobacterales</taxon>
        <taxon>Acetobacteraceae</taxon>
        <taxon>Neoroseomonas</taxon>
    </lineage>
</organism>
<dbReference type="Pfam" id="PF13692">
    <property type="entry name" value="Glyco_trans_1_4"/>
    <property type="match status" value="1"/>
</dbReference>
<dbReference type="Proteomes" id="UP001138751">
    <property type="component" value="Unassembled WGS sequence"/>
</dbReference>
<name>A0A9X9WUV4_9PROT</name>
<gene>
    <name evidence="1" type="ORF">GXW76_07095</name>
</gene>
<dbReference type="EMBL" id="JAAEDM010000012">
    <property type="protein sequence ID" value="MBR0670933.1"/>
    <property type="molecule type" value="Genomic_DNA"/>
</dbReference>
<accession>A0A9X9WUV4</accession>
<dbReference type="RefSeq" id="WP_211861309.1">
    <property type="nucleotide sequence ID" value="NZ_JAAEDM010000012.1"/>
</dbReference>
<reference evidence="1" key="1">
    <citation type="submission" date="2020-01" db="EMBL/GenBank/DDBJ databases">
        <authorList>
            <person name="Rat A."/>
        </authorList>
    </citation>
    <scope>NUCLEOTIDE SEQUENCE</scope>
    <source>
        <strain evidence="1">LMG 31231</strain>
    </source>
</reference>
<evidence type="ECO:0000313" key="1">
    <source>
        <dbReference type="EMBL" id="MBR0670933.1"/>
    </source>
</evidence>
<sequence>MQTDGQGLALEGADIVILGPAEWGVIQSVTAYTARGFARANRVLYVEPFGSWITLRRTARWQERRLEARPSIEEVADNLWTYRPPAVGVPGLTRWRLASEANGVILAWLLRGAARRLGFRDPILWSPLYNSAALFRHFPARLRIFESVDFDAAMARDAAHRALVLALEEESCRAADIVLAVTEELAAPLRAFNPATHVVPCAAAPEIFGRALLAETAVPEAIARLPGPVIGYLGGIDPWKIDIGLLRQVAQSRPDWSIALVGYVWFGFDRSVFADCPNIHLLGPQRYEDFPGFLKGMDACVMPFPLNEVTLRGDALKCYEYLAGGRPVVSTPVPAARRLAEVVRIAETPAAFIAAIEAALADPPEALIRRLAAVAPHSWDARIRQKAEIIRAALDARVPARQGRARSDAIA</sequence>